<comment type="similarity">
    <text evidence="1">Belongs to the short-chain dehydrogenases/reductases (SDR) family.</text>
</comment>
<dbReference type="PRINTS" id="PR00081">
    <property type="entry name" value="GDHRDH"/>
</dbReference>
<dbReference type="AlphaFoldDB" id="A0A1X7HTU8"/>
<evidence type="ECO:0000313" key="3">
    <source>
        <dbReference type="EMBL" id="SMF91948.1"/>
    </source>
</evidence>
<dbReference type="SUPFAM" id="SSF51735">
    <property type="entry name" value="NAD(P)-binding Rossmann-fold domains"/>
    <property type="match status" value="1"/>
</dbReference>
<protein>
    <submittedName>
        <fullName evidence="3">3-oxoacyl-[acyl-carrier protein] reductase</fullName>
    </submittedName>
</protein>
<dbReference type="RefSeq" id="WP_208916217.1">
    <property type="nucleotide sequence ID" value="NZ_LT840184.1"/>
</dbReference>
<dbReference type="Gene3D" id="3.40.50.720">
    <property type="entry name" value="NAD(P)-binding Rossmann-like Domain"/>
    <property type="match status" value="1"/>
</dbReference>
<evidence type="ECO:0000313" key="4">
    <source>
        <dbReference type="Proteomes" id="UP000192940"/>
    </source>
</evidence>
<evidence type="ECO:0000256" key="2">
    <source>
        <dbReference type="ARBA" id="ARBA00023002"/>
    </source>
</evidence>
<evidence type="ECO:0000256" key="1">
    <source>
        <dbReference type="ARBA" id="ARBA00006484"/>
    </source>
</evidence>
<keyword evidence="2" id="KW-0560">Oxidoreductase</keyword>
<name>A0A1X7HTU8_9BACL</name>
<dbReference type="Proteomes" id="UP000192940">
    <property type="component" value="Chromosome I"/>
</dbReference>
<dbReference type="Pfam" id="PF13561">
    <property type="entry name" value="adh_short_C2"/>
    <property type="match status" value="1"/>
</dbReference>
<accession>A0A1X7HTU8</accession>
<organism evidence="3 4">
    <name type="scientific">Paenibacillus uliginis N3/975</name>
    <dbReference type="NCBI Taxonomy" id="1313296"/>
    <lineage>
        <taxon>Bacteria</taxon>
        <taxon>Bacillati</taxon>
        <taxon>Bacillota</taxon>
        <taxon>Bacilli</taxon>
        <taxon>Bacillales</taxon>
        <taxon>Paenibacillaceae</taxon>
        <taxon>Paenibacillus</taxon>
    </lineage>
</organism>
<dbReference type="GO" id="GO:0016491">
    <property type="term" value="F:oxidoreductase activity"/>
    <property type="evidence" value="ECO:0007669"/>
    <property type="project" value="UniProtKB-KW"/>
</dbReference>
<dbReference type="InterPro" id="IPR002347">
    <property type="entry name" value="SDR_fam"/>
</dbReference>
<dbReference type="InterPro" id="IPR050259">
    <property type="entry name" value="SDR"/>
</dbReference>
<dbReference type="STRING" id="1313296.SAMN05661091_5632"/>
<dbReference type="InterPro" id="IPR036291">
    <property type="entry name" value="NAD(P)-bd_dom_sf"/>
</dbReference>
<dbReference type="FunFam" id="3.40.50.720:FF:000173">
    <property type="entry name" value="3-oxoacyl-[acyl-carrier protein] reductase"/>
    <property type="match status" value="1"/>
</dbReference>
<keyword evidence="4" id="KW-1185">Reference proteome</keyword>
<dbReference type="EMBL" id="LT840184">
    <property type="protein sequence ID" value="SMF91948.1"/>
    <property type="molecule type" value="Genomic_DNA"/>
</dbReference>
<dbReference type="PANTHER" id="PTHR42879">
    <property type="entry name" value="3-OXOACYL-(ACYL-CARRIER-PROTEIN) REDUCTASE"/>
    <property type="match status" value="1"/>
</dbReference>
<dbReference type="PANTHER" id="PTHR42879:SF2">
    <property type="entry name" value="3-OXOACYL-[ACYL-CARRIER-PROTEIN] REDUCTASE FABG"/>
    <property type="match status" value="1"/>
</dbReference>
<proteinExistence type="inferred from homology"/>
<reference evidence="3 4" key="1">
    <citation type="submission" date="2017-04" db="EMBL/GenBank/DDBJ databases">
        <authorList>
            <person name="Afonso C.L."/>
            <person name="Miller P.J."/>
            <person name="Scott M.A."/>
            <person name="Spackman E."/>
            <person name="Goraichik I."/>
            <person name="Dimitrov K.M."/>
            <person name="Suarez D.L."/>
            <person name="Swayne D.E."/>
        </authorList>
    </citation>
    <scope>NUCLEOTIDE SEQUENCE [LARGE SCALE GENOMIC DNA]</scope>
    <source>
        <strain evidence="3 4">N3/975</strain>
    </source>
</reference>
<gene>
    <name evidence="3" type="ORF">SAMN05661091_5632</name>
</gene>
<sequence>MNLVDKVAIVTGGARGIGRSASILLAKRGAKVVVNYLTNTEAAESLVADIKSNGGEAVAFQGDVREEDQVLKLVSRVKEMYGRLDILVCNANMSFVAKPFAEMSWEEFSPKLNDELRAAFVTAKAVIPSMMQQKSGRLIYISSSLGKDPSPYMIAHGTAKGGLNTFAVYIAQELGPYGITANVVAPGLVRTDATAGMTEQELQMIGSFTPLGRVAEPDDVAGVISFLASDDARFVTGTYTPVTGGLTME</sequence>